<feature type="domain" description="CG-1" evidence="6">
    <location>
        <begin position="3"/>
        <end position="141"/>
    </location>
</feature>
<feature type="non-terminal residue" evidence="7">
    <location>
        <position position="1180"/>
    </location>
</feature>
<dbReference type="Pfam" id="PF03859">
    <property type="entry name" value="CG-1"/>
    <property type="match status" value="1"/>
</dbReference>
<evidence type="ECO:0000256" key="5">
    <source>
        <dbReference type="SAM" id="MobiDB-lite"/>
    </source>
</evidence>
<dbReference type="Pfam" id="PF12796">
    <property type="entry name" value="Ank_2"/>
    <property type="match status" value="1"/>
</dbReference>
<feature type="region of interest" description="Disordered" evidence="5">
    <location>
        <begin position="241"/>
        <end position="306"/>
    </location>
</feature>
<evidence type="ECO:0000256" key="3">
    <source>
        <dbReference type="ARBA" id="ARBA00023242"/>
    </source>
</evidence>
<proteinExistence type="predicted"/>
<evidence type="ECO:0000259" key="6">
    <source>
        <dbReference type="PROSITE" id="PS51437"/>
    </source>
</evidence>
<evidence type="ECO:0000313" key="7">
    <source>
        <dbReference type="EMBL" id="GMI06830.1"/>
    </source>
</evidence>
<dbReference type="GO" id="GO:0006357">
    <property type="term" value="P:regulation of transcription by RNA polymerase II"/>
    <property type="evidence" value="ECO:0007669"/>
    <property type="project" value="TreeGrafter"/>
</dbReference>
<dbReference type="Gene3D" id="1.25.40.20">
    <property type="entry name" value="Ankyrin repeat-containing domain"/>
    <property type="match status" value="1"/>
</dbReference>
<protein>
    <recommendedName>
        <fullName evidence="6">CG-1 domain-containing protein</fullName>
    </recommendedName>
</protein>
<dbReference type="InterPro" id="IPR036770">
    <property type="entry name" value="Ankyrin_rpt-contain_sf"/>
</dbReference>
<evidence type="ECO:0000256" key="4">
    <source>
        <dbReference type="PROSITE-ProRule" id="PRU00023"/>
    </source>
</evidence>
<feature type="region of interest" description="Disordered" evidence="5">
    <location>
        <begin position="1060"/>
        <end position="1089"/>
    </location>
</feature>
<feature type="repeat" description="ANK" evidence="4">
    <location>
        <begin position="795"/>
        <end position="827"/>
    </location>
</feature>
<keyword evidence="8" id="KW-1185">Reference proteome</keyword>
<comment type="subcellular location">
    <subcellularLocation>
        <location evidence="1">Nucleus</location>
    </subcellularLocation>
</comment>
<dbReference type="PANTHER" id="PTHR23335:SF1">
    <property type="entry name" value="CALMODULIN-BINDING TRANSCRIPTION ACTIVATOR, ISOFORM F"/>
    <property type="match status" value="1"/>
</dbReference>
<dbReference type="InterPro" id="IPR002110">
    <property type="entry name" value="Ankyrin_rpt"/>
</dbReference>
<dbReference type="Proteomes" id="UP001165082">
    <property type="component" value="Unassembled WGS sequence"/>
</dbReference>
<dbReference type="EMBL" id="BRXZ01000180">
    <property type="protein sequence ID" value="GMI06830.1"/>
    <property type="molecule type" value="Genomic_DNA"/>
</dbReference>
<organism evidence="7 8">
    <name type="scientific">Triparma retinervis</name>
    <dbReference type="NCBI Taxonomy" id="2557542"/>
    <lineage>
        <taxon>Eukaryota</taxon>
        <taxon>Sar</taxon>
        <taxon>Stramenopiles</taxon>
        <taxon>Ochrophyta</taxon>
        <taxon>Bolidophyceae</taxon>
        <taxon>Parmales</taxon>
        <taxon>Triparmaceae</taxon>
        <taxon>Triparma</taxon>
    </lineage>
</organism>
<dbReference type="PROSITE" id="PS51437">
    <property type="entry name" value="CG_1"/>
    <property type="match status" value="1"/>
</dbReference>
<accession>A0A9W7CBN1</accession>
<dbReference type="PROSITE" id="PS50096">
    <property type="entry name" value="IQ"/>
    <property type="match status" value="1"/>
</dbReference>
<dbReference type="Pfam" id="PF00023">
    <property type="entry name" value="Ank"/>
    <property type="match status" value="1"/>
</dbReference>
<feature type="compositionally biased region" description="Basic and acidic residues" evidence="5">
    <location>
        <begin position="185"/>
        <end position="203"/>
    </location>
</feature>
<gene>
    <name evidence="7" type="ORF">TrRE_jg286</name>
</gene>
<sequence>MSWDVLQRKAQTRWLTANELEDVLLSTKEYGSCISTSRPEAPPISGSLFLYDRSATKNYKDDGHLWIKKRNSHKVREDHVKLRMDGVNRISGCYNGTNFFLVLVHYLDTDTAASNLLKVSPDDKTLDPLKAKPGRVAGRVAGRGSRAFAAAPTSTPATARQLSKQKKAAAALALQQQQQAKARRIREEQQREREQQQAMRQQEKRQVVELQQQVQQQSMYNSGQLPSYNTQAFNNPFEDEYQSHEYNPHHHQQQQQQQQQQQHQHQHQHQQQQRHDQHQHHQQQQQQQQQHQQNQAHQRVAHRPSASSIDWAEHLGTMDGSASPSNFDFDSMDIPMSPANHSLGGVSGLSGILEGDDIPGLSRKSFPQNIIDVTPECLEFAKLGKSKVLITLDRGVDRGGTTMFVLAFVAECPFDQSKGSRYRKLILISLHGPEQISSDLALDMKAAIIDKLSNKSPDFFGNDTFTFLTDESDDSLEIEGIEEPEDDPDLPAPYPAMASIATALADFPSPPPGVQQAIINENANENVKRKRSAGEVNAPVLAGRGAPVTLAPTSISSTNTMPPPPPRHTSVEAWASKPSNMYEEDNTIGEDVDRHCKIRFVEKAITIIAGAEDDRMNMEDSWSIPTMAHQTMTAAGSSDGGGSTRDQFDNAPGTGVGSNDGNSSLGGSSSSGKQKLDDSHTAALGNEAIAAKAAGEEGKQVTLGVGLNPLEFLDDNQLGSMDDDQLDNVLDSLLIRIVETLVEMSASDNELQAELNAPDKSGFTLLHYASLYNLQSLVPVLLSRGANPDTPTIRGKLTPLHLACGAGNEAICELLVRHGCAVNVNDSFKLTPADHAMQNGFEELHNWLLEKSGMDIKKRQMDRTAEMERMEAEKKPGMQPGANVNAENDQKHLIQQAFSNLSLKDKLAINMIVKKSDRESLDIAMSLMNDSDLQTLQDDSVKIQGNVKAWMLRRNYQTLREATVHLKNSLEDYYGEPMSGEQNIEMAESLKEAVVAGREKSGLGGDDPSPMNIYNLAKQYSDQNETARALDLLSGPNPLIFGTPKAHVTTSAEGLGLLGRGKRESPILNKSPPSVSSEPRFAFSSNSTSPHPPTHLCLEASLLAGIALIDSNQLEDSAALLDRAFTFHYLTQSCTLGSGVPVHTPNSARVVTLQPDDVDGLAQIQSICNAEEDDVSGVGV</sequence>
<dbReference type="SMART" id="SM01076">
    <property type="entry name" value="CG-1"/>
    <property type="match status" value="1"/>
</dbReference>
<feature type="compositionally biased region" description="Low complexity" evidence="5">
    <location>
        <begin position="253"/>
        <end position="263"/>
    </location>
</feature>
<reference evidence="7" key="1">
    <citation type="submission" date="2022-07" db="EMBL/GenBank/DDBJ databases">
        <title>Genome analysis of Parmales, a sister group of diatoms, reveals the evolutionary specialization of diatoms from phago-mixotrophs to photoautotrophs.</title>
        <authorList>
            <person name="Ban H."/>
            <person name="Sato S."/>
            <person name="Yoshikawa S."/>
            <person name="Kazumasa Y."/>
            <person name="Nakamura Y."/>
            <person name="Ichinomiya M."/>
            <person name="Saitoh K."/>
            <person name="Sato N."/>
            <person name="Blanc-Mathieu R."/>
            <person name="Endo H."/>
            <person name="Kuwata A."/>
            <person name="Ogata H."/>
        </authorList>
    </citation>
    <scope>NUCLEOTIDE SEQUENCE</scope>
</reference>
<dbReference type="PROSITE" id="PS50297">
    <property type="entry name" value="ANK_REP_REGION"/>
    <property type="match status" value="2"/>
</dbReference>
<feature type="repeat" description="ANK" evidence="4">
    <location>
        <begin position="761"/>
        <end position="793"/>
    </location>
</feature>
<dbReference type="SMART" id="SM00248">
    <property type="entry name" value="ANK"/>
    <property type="match status" value="3"/>
</dbReference>
<feature type="region of interest" description="Disordered" evidence="5">
    <location>
        <begin position="632"/>
        <end position="679"/>
    </location>
</feature>
<feature type="compositionally biased region" description="Low complexity" evidence="5">
    <location>
        <begin position="657"/>
        <end position="673"/>
    </location>
</feature>
<keyword evidence="2" id="KW-0804">Transcription</keyword>
<feature type="compositionally biased region" description="Low complexity" evidence="5">
    <location>
        <begin position="282"/>
        <end position="298"/>
    </location>
</feature>
<dbReference type="SUPFAM" id="SSF48403">
    <property type="entry name" value="Ankyrin repeat"/>
    <property type="match status" value="1"/>
</dbReference>
<dbReference type="GO" id="GO:0003690">
    <property type="term" value="F:double-stranded DNA binding"/>
    <property type="evidence" value="ECO:0007669"/>
    <property type="project" value="TreeGrafter"/>
</dbReference>
<dbReference type="GO" id="GO:0005634">
    <property type="term" value="C:nucleus"/>
    <property type="evidence" value="ECO:0007669"/>
    <property type="project" value="UniProtKB-SubCell"/>
</dbReference>
<evidence type="ECO:0000256" key="2">
    <source>
        <dbReference type="ARBA" id="ARBA00023163"/>
    </source>
</evidence>
<evidence type="ECO:0000256" key="1">
    <source>
        <dbReference type="ARBA" id="ARBA00004123"/>
    </source>
</evidence>
<dbReference type="InterPro" id="IPR005559">
    <property type="entry name" value="CG-1_dom"/>
</dbReference>
<comment type="caution">
    <text evidence="7">The sequence shown here is derived from an EMBL/GenBank/DDBJ whole genome shotgun (WGS) entry which is preliminary data.</text>
</comment>
<dbReference type="AlphaFoldDB" id="A0A9W7CBN1"/>
<feature type="region of interest" description="Disordered" evidence="5">
    <location>
        <begin position="181"/>
        <end position="203"/>
    </location>
</feature>
<dbReference type="OrthoDB" id="407555at2759"/>
<keyword evidence="3" id="KW-0539">Nucleus</keyword>
<evidence type="ECO:0000313" key="8">
    <source>
        <dbReference type="Proteomes" id="UP001165082"/>
    </source>
</evidence>
<dbReference type="GO" id="GO:0003712">
    <property type="term" value="F:transcription coregulator activity"/>
    <property type="evidence" value="ECO:0007669"/>
    <property type="project" value="TreeGrafter"/>
</dbReference>
<dbReference type="PROSITE" id="PS50088">
    <property type="entry name" value="ANK_REPEAT"/>
    <property type="match status" value="2"/>
</dbReference>
<dbReference type="PANTHER" id="PTHR23335">
    <property type="entry name" value="CALMODULIN-BINDING TRANSCRIPTION ACTIVATOR CAMTA"/>
    <property type="match status" value="1"/>
</dbReference>
<keyword evidence="4" id="KW-0040">ANK repeat</keyword>
<name>A0A9W7CBN1_9STRA</name>